<evidence type="ECO:0000256" key="4">
    <source>
        <dbReference type="ARBA" id="ARBA00022692"/>
    </source>
</evidence>
<dbReference type="PANTHER" id="PTHR30069">
    <property type="entry name" value="TONB-DEPENDENT OUTER MEMBRANE RECEPTOR"/>
    <property type="match status" value="1"/>
</dbReference>
<evidence type="ECO:0000256" key="8">
    <source>
        <dbReference type="ARBA" id="ARBA00023237"/>
    </source>
</evidence>
<feature type="short sequence motif" description="TonB C-terminal box" evidence="10">
    <location>
        <begin position="980"/>
        <end position="997"/>
    </location>
</feature>
<keyword evidence="5 11" id="KW-0732">Signal</keyword>
<dbReference type="InterPro" id="IPR039426">
    <property type="entry name" value="TonB-dep_rcpt-like"/>
</dbReference>
<dbReference type="Pfam" id="PF07715">
    <property type="entry name" value="Plug"/>
    <property type="match status" value="1"/>
</dbReference>
<evidence type="ECO:0000313" key="14">
    <source>
        <dbReference type="EMBL" id="OFI35906.1"/>
    </source>
</evidence>
<dbReference type="Proteomes" id="UP000176037">
    <property type="component" value="Unassembled WGS sequence"/>
</dbReference>
<name>A0A1E8FJH9_9ALTE</name>
<evidence type="ECO:0000256" key="10">
    <source>
        <dbReference type="PROSITE-ProRule" id="PRU10144"/>
    </source>
</evidence>
<comment type="similarity">
    <text evidence="9">Belongs to the TonB-dependent receptor family.</text>
</comment>
<dbReference type="Pfam" id="PF25183">
    <property type="entry name" value="OMP_b-brl_4"/>
    <property type="match status" value="2"/>
</dbReference>
<evidence type="ECO:0000256" key="5">
    <source>
        <dbReference type="ARBA" id="ARBA00022729"/>
    </source>
</evidence>
<dbReference type="InterPro" id="IPR036942">
    <property type="entry name" value="Beta-barrel_TonB_sf"/>
</dbReference>
<dbReference type="AlphaFoldDB" id="A0A1E8FJH9"/>
<dbReference type="OrthoDB" id="9768147at2"/>
<dbReference type="InterPro" id="IPR037066">
    <property type="entry name" value="Plug_dom_sf"/>
</dbReference>
<dbReference type="PROSITE" id="PS52016">
    <property type="entry name" value="TONB_DEPENDENT_REC_3"/>
    <property type="match status" value="1"/>
</dbReference>
<dbReference type="SUPFAM" id="SSF49464">
    <property type="entry name" value="Carboxypeptidase regulatory domain-like"/>
    <property type="match status" value="1"/>
</dbReference>
<evidence type="ECO:0000256" key="2">
    <source>
        <dbReference type="ARBA" id="ARBA00022448"/>
    </source>
</evidence>
<evidence type="ECO:0000259" key="13">
    <source>
        <dbReference type="Pfam" id="PF25183"/>
    </source>
</evidence>
<dbReference type="SUPFAM" id="SSF56935">
    <property type="entry name" value="Porins"/>
    <property type="match status" value="1"/>
</dbReference>
<dbReference type="EMBL" id="MJIC01000004">
    <property type="protein sequence ID" value="OFI35906.1"/>
    <property type="molecule type" value="Genomic_DNA"/>
</dbReference>
<accession>A0A1E8FJH9</accession>
<keyword evidence="15" id="KW-1185">Reference proteome</keyword>
<sequence length="997" mass="109371">MFKMKKSIAALAVAASLGMGANAYAGNNDGGIVVSVSDSSQSPLANVAIVIRNSNTGFRRAVTTDSDGNLRVGLLPVGVYEVVAEKDGYDTVSLGEVTVKIGQNTNVNLTLYPDNVETISVTGSAIASIDFTSTESALNISAVELDRLPVPRSVNSVALLAPGTTQGDNRFGGVSFGGSSVAENQVYINGLNVTNFRNGLGFSNPPYEFYDQFQVKTGGYSAEFGRSTGGVINAVVKSGTNDFHAGASAYVVPSDLREQAPSVFEADGSYFTYRDNDRSSEVNYNIWASGALIEDTLFFYALYNPRDVESRSDRRLSDGNLNESKDDNAFWGVKLDWNITDNHRLELLTFSDDSEDVTEISNVTEDGERYRIGSSTSYSGGTNWSVKYIGYLTDDLTVSAMYGENKYDLTTETDSSADCELALDYRYYYGFATDIPGTGVVSNGCATTSNYYLEEGEDKREAMRLDFDWAVSDNHLLRFGMDNETNTSYGNEFYAGPRGTYWLIYGGFDGETVNNVVLDADTDYAMGRTRTVGGNFETEASAFYIEDTWTVTDEITLTLGLRNEQFDNKNASGETFAKIDNMWAPRIGFAWDIGGVGEHKVFASAGRYFLPVANNTNVRLAGNEADQRNYYVFTGWEEFSYNGGTYYAPGLGDQIGATRVTSTGEVPDTRSIVSSNLDAMYQDEIIIGYQGMLTDDWSWGIKGTQRQLNGAIDDMIIDHAIAERFGCSDDYHPNQYVLGNPGESMEVYTDTDCDGSVDGWATFTAEELVYPEAERTYYAVDLNVAKAWDGVWSLDATYTWSHSYGNSEGLVKSDNGQDDAGLTTDFDFPELMDGAYGNLPNDRRHMLKVFGSYAISENFTLGINYSLQSGRPVNAFGVAHPGPDGEVDYGYTYYLSTPSGEFNDDGSIIYDYDQVTRGSQGRTPWVSRIDVNLAYSTEIAGLETRFKIDVFNLLDADNVTRVNEVAESSQGQASPRYGLAQAFQTPRYVQLSANVRF</sequence>
<dbReference type="Gene3D" id="2.60.40.1120">
    <property type="entry name" value="Carboxypeptidase-like, regulatory domain"/>
    <property type="match status" value="1"/>
</dbReference>
<feature type="domain" description="TonB-dependent transporter Oar-like beta-barrel" evidence="13">
    <location>
        <begin position="323"/>
        <end position="567"/>
    </location>
</feature>
<evidence type="ECO:0000313" key="15">
    <source>
        <dbReference type="Proteomes" id="UP000176037"/>
    </source>
</evidence>
<organism evidence="14 15">
    <name type="scientific">Alteromonas lipolytica</name>
    <dbReference type="NCBI Taxonomy" id="1856405"/>
    <lineage>
        <taxon>Bacteria</taxon>
        <taxon>Pseudomonadati</taxon>
        <taxon>Pseudomonadota</taxon>
        <taxon>Gammaproteobacteria</taxon>
        <taxon>Alteromonadales</taxon>
        <taxon>Alteromonadaceae</taxon>
        <taxon>Alteromonas/Salinimonas group</taxon>
        <taxon>Alteromonas</taxon>
    </lineage>
</organism>
<keyword evidence="7 9" id="KW-0472">Membrane</keyword>
<evidence type="ECO:0000256" key="3">
    <source>
        <dbReference type="ARBA" id="ARBA00022452"/>
    </source>
</evidence>
<proteinExistence type="inferred from homology"/>
<evidence type="ECO:0000256" key="7">
    <source>
        <dbReference type="ARBA" id="ARBA00023136"/>
    </source>
</evidence>
<evidence type="ECO:0000256" key="1">
    <source>
        <dbReference type="ARBA" id="ARBA00004571"/>
    </source>
</evidence>
<dbReference type="RefSeq" id="WP_070174751.1">
    <property type="nucleotide sequence ID" value="NZ_BMJR01000004.1"/>
</dbReference>
<keyword evidence="6" id="KW-0798">TonB box</keyword>
<feature type="signal peptide" evidence="11">
    <location>
        <begin position="1"/>
        <end position="25"/>
    </location>
</feature>
<dbReference type="STRING" id="1856405.BFC17_09450"/>
<dbReference type="Pfam" id="PF13620">
    <property type="entry name" value="CarboxypepD_reg"/>
    <property type="match status" value="1"/>
</dbReference>
<evidence type="ECO:0000256" key="6">
    <source>
        <dbReference type="ARBA" id="ARBA00023077"/>
    </source>
</evidence>
<keyword evidence="2 9" id="KW-0813">Transport</keyword>
<dbReference type="InterPro" id="IPR012910">
    <property type="entry name" value="Plug_dom"/>
</dbReference>
<gene>
    <name evidence="14" type="ORF">BFC17_09450</name>
</gene>
<dbReference type="PROSITE" id="PS01156">
    <property type="entry name" value="TONB_DEPENDENT_REC_2"/>
    <property type="match status" value="1"/>
</dbReference>
<feature type="domain" description="TonB-dependent receptor plug" evidence="12">
    <location>
        <begin position="134"/>
        <end position="231"/>
    </location>
</feature>
<reference evidence="14 15" key="1">
    <citation type="submission" date="2016-09" db="EMBL/GenBank/DDBJ databases">
        <title>Alteromonas lipolytica, a new species isolated from sea water.</title>
        <authorList>
            <person name="Wu Y.-H."/>
            <person name="Cheng H."/>
            <person name="Xu X.-W."/>
        </authorList>
    </citation>
    <scope>NUCLEOTIDE SEQUENCE [LARGE SCALE GENOMIC DNA]</scope>
    <source>
        <strain evidence="14 15">JW12</strain>
    </source>
</reference>
<keyword evidence="8 9" id="KW-0998">Cell outer membrane</keyword>
<keyword evidence="3 9" id="KW-1134">Transmembrane beta strand</keyword>
<evidence type="ECO:0008006" key="16">
    <source>
        <dbReference type="Google" id="ProtNLM"/>
    </source>
</evidence>
<dbReference type="InterPro" id="IPR008969">
    <property type="entry name" value="CarboxyPept-like_regulatory"/>
</dbReference>
<dbReference type="GO" id="GO:0009279">
    <property type="term" value="C:cell outer membrane"/>
    <property type="evidence" value="ECO:0007669"/>
    <property type="project" value="UniProtKB-SubCell"/>
</dbReference>
<evidence type="ECO:0000259" key="12">
    <source>
        <dbReference type="Pfam" id="PF07715"/>
    </source>
</evidence>
<dbReference type="GO" id="GO:0015344">
    <property type="term" value="F:siderophore uptake transmembrane transporter activity"/>
    <property type="evidence" value="ECO:0007669"/>
    <property type="project" value="TreeGrafter"/>
</dbReference>
<comment type="subcellular location">
    <subcellularLocation>
        <location evidence="1 9">Cell outer membrane</location>
        <topology evidence="1 9">Multi-pass membrane protein</topology>
    </subcellularLocation>
</comment>
<evidence type="ECO:0000256" key="9">
    <source>
        <dbReference type="PROSITE-ProRule" id="PRU01360"/>
    </source>
</evidence>
<dbReference type="Gene3D" id="2.40.170.20">
    <property type="entry name" value="TonB-dependent receptor, beta-barrel domain"/>
    <property type="match status" value="1"/>
</dbReference>
<evidence type="ECO:0000256" key="11">
    <source>
        <dbReference type="SAM" id="SignalP"/>
    </source>
</evidence>
<dbReference type="InterPro" id="IPR057601">
    <property type="entry name" value="Oar-like_b-barrel"/>
</dbReference>
<keyword evidence="4 9" id="KW-0812">Transmembrane</keyword>
<dbReference type="Gene3D" id="2.170.130.10">
    <property type="entry name" value="TonB-dependent receptor, plug domain"/>
    <property type="match status" value="1"/>
</dbReference>
<dbReference type="PANTHER" id="PTHR30069:SF46">
    <property type="entry name" value="OAR PROTEIN"/>
    <property type="match status" value="1"/>
</dbReference>
<comment type="caution">
    <text evidence="14">The sequence shown here is derived from an EMBL/GenBank/DDBJ whole genome shotgun (WGS) entry which is preliminary data.</text>
</comment>
<dbReference type="GO" id="GO:0044718">
    <property type="term" value="P:siderophore transmembrane transport"/>
    <property type="evidence" value="ECO:0007669"/>
    <property type="project" value="TreeGrafter"/>
</dbReference>
<protein>
    <recommendedName>
        <fullName evidence="16">TonB-dependent receptor</fullName>
    </recommendedName>
</protein>
<feature type="domain" description="TonB-dependent transporter Oar-like beta-barrel" evidence="13">
    <location>
        <begin position="575"/>
        <end position="990"/>
    </location>
</feature>
<feature type="chain" id="PRO_5009214305" description="TonB-dependent receptor" evidence="11">
    <location>
        <begin position="26"/>
        <end position="997"/>
    </location>
</feature>
<dbReference type="InterPro" id="IPR010917">
    <property type="entry name" value="TonB_rcpt_CS"/>
</dbReference>